<dbReference type="SMART" id="SM00450">
    <property type="entry name" value="RHOD"/>
    <property type="match status" value="1"/>
</dbReference>
<dbReference type="Pfam" id="PF00581">
    <property type="entry name" value="Rhodanese"/>
    <property type="match status" value="1"/>
</dbReference>
<feature type="domain" description="Rhodanese" evidence="1">
    <location>
        <begin position="22"/>
        <end position="109"/>
    </location>
</feature>
<dbReference type="PANTHER" id="PTHR43031">
    <property type="entry name" value="FAD-DEPENDENT OXIDOREDUCTASE"/>
    <property type="match status" value="1"/>
</dbReference>
<dbReference type="EMBL" id="JBHTAJ010000068">
    <property type="protein sequence ID" value="MFC7183437.1"/>
    <property type="molecule type" value="Genomic_DNA"/>
</dbReference>
<evidence type="ECO:0000313" key="3">
    <source>
        <dbReference type="Proteomes" id="UP001596435"/>
    </source>
</evidence>
<dbReference type="PROSITE" id="PS50206">
    <property type="entry name" value="RHODANESE_3"/>
    <property type="match status" value="1"/>
</dbReference>
<reference evidence="3" key="1">
    <citation type="journal article" date="2019" name="Int. J. Syst. Evol. Microbiol.">
        <title>The Global Catalogue of Microorganisms (GCM) 10K type strain sequencing project: providing services to taxonomists for standard genome sequencing and annotation.</title>
        <authorList>
            <consortium name="The Broad Institute Genomics Platform"/>
            <consortium name="The Broad Institute Genome Sequencing Center for Infectious Disease"/>
            <person name="Wu L."/>
            <person name="Ma J."/>
        </authorList>
    </citation>
    <scope>NUCLEOTIDE SEQUENCE [LARGE SCALE GENOMIC DNA]</scope>
    <source>
        <strain evidence="3">CGMCC 1.12859</strain>
    </source>
</reference>
<evidence type="ECO:0000259" key="1">
    <source>
        <dbReference type="PROSITE" id="PS50206"/>
    </source>
</evidence>
<dbReference type="PANTHER" id="PTHR43031:SF1">
    <property type="entry name" value="PYRIDINE NUCLEOTIDE-DISULPHIDE OXIDOREDUCTASE"/>
    <property type="match status" value="1"/>
</dbReference>
<dbReference type="PROSITE" id="PS00380">
    <property type="entry name" value="RHODANESE_1"/>
    <property type="match status" value="1"/>
</dbReference>
<protein>
    <submittedName>
        <fullName evidence="2">Rhodanese-like domain-containing protein</fullName>
    </submittedName>
</protein>
<comment type="caution">
    <text evidence="2">The sequence shown here is derived from an EMBL/GenBank/DDBJ whole genome shotgun (WGS) entry which is preliminary data.</text>
</comment>
<dbReference type="Proteomes" id="UP001596435">
    <property type="component" value="Unassembled WGS sequence"/>
</dbReference>
<name>A0ABW2G5E4_9ACTN</name>
<dbReference type="RefSeq" id="WP_345709463.1">
    <property type="nucleotide sequence ID" value="NZ_BAABKV010000001.1"/>
</dbReference>
<gene>
    <name evidence="2" type="ORF">ACFQMG_28205</name>
</gene>
<dbReference type="SUPFAM" id="SSF52821">
    <property type="entry name" value="Rhodanese/Cell cycle control phosphatase"/>
    <property type="match status" value="1"/>
</dbReference>
<evidence type="ECO:0000313" key="2">
    <source>
        <dbReference type="EMBL" id="MFC7183437.1"/>
    </source>
</evidence>
<organism evidence="2 3">
    <name type="scientific">Kitasatospora paranensis</name>
    <dbReference type="NCBI Taxonomy" id="258053"/>
    <lineage>
        <taxon>Bacteria</taxon>
        <taxon>Bacillati</taxon>
        <taxon>Actinomycetota</taxon>
        <taxon>Actinomycetes</taxon>
        <taxon>Kitasatosporales</taxon>
        <taxon>Streptomycetaceae</taxon>
        <taxon>Kitasatospora</taxon>
    </lineage>
</organism>
<dbReference type="InterPro" id="IPR050229">
    <property type="entry name" value="GlpE_sulfurtransferase"/>
</dbReference>
<dbReference type="CDD" id="cd00158">
    <property type="entry name" value="RHOD"/>
    <property type="match status" value="1"/>
</dbReference>
<dbReference type="InterPro" id="IPR036873">
    <property type="entry name" value="Rhodanese-like_dom_sf"/>
</dbReference>
<sequence length="112" mass="11743">MGYQVRWIMVREVDIEAFAAARREGALVLDVREAFEFAAGHVPGARWVPLGMLAGNLAALPFGPAVMVICASGNRSRIGAELLTRAGFEAASVRGGTIAWSLSGRDLAAGTA</sequence>
<dbReference type="InterPro" id="IPR001763">
    <property type="entry name" value="Rhodanese-like_dom"/>
</dbReference>
<dbReference type="InterPro" id="IPR001307">
    <property type="entry name" value="Thiosulphate_STrfase_CS"/>
</dbReference>
<proteinExistence type="predicted"/>
<accession>A0ABW2G5E4</accession>
<keyword evidence="3" id="KW-1185">Reference proteome</keyword>
<dbReference type="Gene3D" id="3.40.250.10">
    <property type="entry name" value="Rhodanese-like domain"/>
    <property type="match status" value="1"/>
</dbReference>